<dbReference type="KEGG" id="bgm:CAL15_02170"/>
<dbReference type="EMBL" id="CP021111">
    <property type="protein sequence ID" value="ARP93295.1"/>
    <property type="molecule type" value="Genomic_DNA"/>
</dbReference>
<dbReference type="InterPro" id="IPR008490">
    <property type="entry name" value="Transposase_InsH_N"/>
</dbReference>
<dbReference type="AlphaFoldDB" id="A0A1W6Z7R8"/>
<keyword evidence="3" id="KW-1185">Reference proteome</keyword>
<accession>A0A1W6Z7R8</accession>
<proteinExistence type="predicted"/>
<evidence type="ECO:0000313" key="3">
    <source>
        <dbReference type="Proteomes" id="UP000194161"/>
    </source>
</evidence>
<dbReference type="Proteomes" id="UP000194161">
    <property type="component" value="Chromosome"/>
</dbReference>
<evidence type="ECO:0000313" key="2">
    <source>
        <dbReference type="EMBL" id="ARP93295.1"/>
    </source>
</evidence>
<protein>
    <recommendedName>
        <fullName evidence="1">Transposase InsH N-terminal domain-containing protein</fullName>
    </recommendedName>
</protein>
<dbReference type="OrthoDB" id="111180at2"/>
<gene>
    <name evidence="2" type="ORF">CAL15_02170</name>
</gene>
<organism evidence="2 3">
    <name type="scientific">Bordetella genomosp. 13</name>
    <dbReference type="NCBI Taxonomy" id="463040"/>
    <lineage>
        <taxon>Bacteria</taxon>
        <taxon>Pseudomonadati</taxon>
        <taxon>Pseudomonadota</taxon>
        <taxon>Betaproteobacteria</taxon>
        <taxon>Burkholderiales</taxon>
        <taxon>Alcaligenaceae</taxon>
        <taxon>Bordetella</taxon>
    </lineage>
</organism>
<sequence>MKSTRAAVCADRMVSMSRLVNDLSSWAHKAREEGPVLIMRYEEPWVCLVDYHAWLQIDALQTYRPPEGHPLVGLRRAIDTLLAYEAALVLALAERSQSRMPGQMLIRAWLLQIVYSVGGADTLREGLAYNMRWRWFVGYDYASQQLPAVEAFVQDMAMVSADPRIIEIVFRCLDHSSIIDAGVSEFSVNTGLIQALRARSALDATAAGGDKPVGGAQPPQ</sequence>
<reference evidence="2 3" key="1">
    <citation type="submission" date="2017-05" db="EMBL/GenBank/DDBJ databases">
        <title>Complete and WGS of Bordetella genogroups.</title>
        <authorList>
            <person name="Spilker T."/>
            <person name="LiPuma J."/>
        </authorList>
    </citation>
    <scope>NUCLEOTIDE SEQUENCE [LARGE SCALE GENOMIC DNA]</scope>
    <source>
        <strain evidence="2 3">AU7206</strain>
    </source>
</reference>
<dbReference type="RefSeq" id="WP_086077132.1">
    <property type="nucleotide sequence ID" value="NZ_CP021111.1"/>
</dbReference>
<feature type="domain" description="Transposase InsH N-terminal" evidence="1">
    <location>
        <begin position="64"/>
        <end position="147"/>
    </location>
</feature>
<dbReference type="STRING" id="463040.CAL15_02170"/>
<dbReference type="Pfam" id="PF05598">
    <property type="entry name" value="DUF772"/>
    <property type="match status" value="1"/>
</dbReference>
<name>A0A1W6Z7R8_9BORD</name>
<evidence type="ECO:0000259" key="1">
    <source>
        <dbReference type="Pfam" id="PF05598"/>
    </source>
</evidence>